<organism evidence="5 6">
    <name type="scientific">Pseudoteredinibacter isoporae</name>
    <dbReference type="NCBI Taxonomy" id="570281"/>
    <lineage>
        <taxon>Bacteria</taxon>
        <taxon>Pseudomonadati</taxon>
        <taxon>Pseudomonadota</taxon>
        <taxon>Gammaproteobacteria</taxon>
        <taxon>Cellvibrionales</taxon>
        <taxon>Cellvibrionaceae</taxon>
        <taxon>Pseudoteredinibacter</taxon>
    </lineage>
</organism>
<comment type="caution">
    <text evidence="5">The sequence shown here is derived from an EMBL/GenBank/DDBJ whole genome shotgun (WGS) entry which is preliminary data.</text>
</comment>
<dbReference type="EMBL" id="JACHHT010000001">
    <property type="protein sequence ID" value="MBB6520274.1"/>
    <property type="molecule type" value="Genomic_DNA"/>
</dbReference>
<dbReference type="InParanoid" id="A0A7X0JR56"/>
<dbReference type="InterPro" id="IPR029000">
    <property type="entry name" value="Cyclophilin-like_dom_sf"/>
</dbReference>
<evidence type="ECO:0000313" key="5">
    <source>
        <dbReference type="EMBL" id="MBB6520274.1"/>
    </source>
</evidence>
<dbReference type="GO" id="GO:0003755">
    <property type="term" value="F:peptidyl-prolyl cis-trans isomerase activity"/>
    <property type="evidence" value="ECO:0007669"/>
    <property type="project" value="UniProtKB-KW"/>
</dbReference>
<dbReference type="Proteomes" id="UP000528457">
    <property type="component" value="Unassembled WGS sequence"/>
</dbReference>
<keyword evidence="3 5" id="KW-0413">Isomerase</keyword>
<name>A0A7X0JR56_9GAMM</name>
<evidence type="ECO:0000256" key="2">
    <source>
        <dbReference type="ARBA" id="ARBA00023110"/>
    </source>
</evidence>
<dbReference type="PROSITE" id="PS50072">
    <property type="entry name" value="CSA_PPIASE_2"/>
    <property type="match status" value="1"/>
</dbReference>
<keyword evidence="6" id="KW-1185">Reference proteome</keyword>
<reference evidence="5 6" key="1">
    <citation type="submission" date="2020-08" db="EMBL/GenBank/DDBJ databases">
        <title>Genomic Encyclopedia of Type Strains, Phase IV (KMG-IV): sequencing the most valuable type-strain genomes for metagenomic binning, comparative biology and taxonomic classification.</title>
        <authorList>
            <person name="Goeker M."/>
        </authorList>
    </citation>
    <scope>NUCLEOTIDE SEQUENCE [LARGE SCALE GENOMIC DNA]</scope>
    <source>
        <strain evidence="5 6">DSM 22368</strain>
    </source>
</reference>
<dbReference type="InterPro" id="IPR002130">
    <property type="entry name" value="Cyclophilin-type_PPIase_dom"/>
</dbReference>
<dbReference type="SUPFAM" id="SSF50891">
    <property type="entry name" value="Cyclophilin-like"/>
    <property type="match status" value="1"/>
</dbReference>
<dbReference type="EC" id="5.2.1.8" evidence="1"/>
<gene>
    <name evidence="5" type="ORF">HNR48_000552</name>
</gene>
<dbReference type="Gene3D" id="2.40.100.10">
    <property type="entry name" value="Cyclophilin-like"/>
    <property type="match status" value="1"/>
</dbReference>
<dbReference type="PANTHER" id="PTHR45625:SF4">
    <property type="entry name" value="PEPTIDYLPROLYL ISOMERASE DOMAIN AND WD REPEAT-CONTAINING PROTEIN 1"/>
    <property type="match status" value="1"/>
</dbReference>
<dbReference type="Pfam" id="PF00160">
    <property type="entry name" value="Pro_isomerase"/>
    <property type="match status" value="1"/>
</dbReference>
<keyword evidence="2" id="KW-0697">Rotamase</keyword>
<dbReference type="InterPro" id="IPR044666">
    <property type="entry name" value="Cyclophilin_A-like"/>
</dbReference>
<evidence type="ECO:0000313" key="6">
    <source>
        <dbReference type="Proteomes" id="UP000528457"/>
    </source>
</evidence>
<evidence type="ECO:0000256" key="3">
    <source>
        <dbReference type="ARBA" id="ARBA00023235"/>
    </source>
</evidence>
<dbReference type="CDD" id="cd00317">
    <property type="entry name" value="cyclophilin"/>
    <property type="match status" value="1"/>
</dbReference>
<protein>
    <recommendedName>
        <fullName evidence="1">peptidylprolyl isomerase</fullName>
        <ecNumber evidence="1">5.2.1.8</ecNumber>
    </recommendedName>
</protein>
<dbReference type="PANTHER" id="PTHR45625">
    <property type="entry name" value="PEPTIDYL-PROLYL CIS-TRANS ISOMERASE-RELATED"/>
    <property type="match status" value="1"/>
</dbReference>
<evidence type="ECO:0000256" key="1">
    <source>
        <dbReference type="ARBA" id="ARBA00013194"/>
    </source>
</evidence>
<dbReference type="RefSeq" id="WP_341800963.1">
    <property type="nucleotide sequence ID" value="NZ_JAAONY010000001.1"/>
</dbReference>
<proteinExistence type="predicted"/>
<sequence length="180" mass="19950">MNLGRSLVKQVSMQTGLGELIFELYPNKAPKTVANFLRYVESKRFNGSDFFRIVTEAHPQTEDPVKIETIQGGLNIDHPNLLESIGHEPTTETGLHHRRGSLSMARYQVGSANGSFFICFRDEPALDFAGARQPDGQGFAVFGQLVDGYPVLDALYARAERDEYLTTPIAIEQVSVLHAP</sequence>
<accession>A0A7X0JR56</accession>
<evidence type="ECO:0000259" key="4">
    <source>
        <dbReference type="PROSITE" id="PS50072"/>
    </source>
</evidence>
<dbReference type="AlphaFoldDB" id="A0A7X0JR56"/>
<feature type="domain" description="PPIase cyclophilin-type" evidence="4">
    <location>
        <begin position="7"/>
        <end position="176"/>
    </location>
</feature>